<evidence type="ECO:0000313" key="2">
    <source>
        <dbReference type="Proteomes" id="UP001159427"/>
    </source>
</evidence>
<gene>
    <name evidence="1" type="ORF">PEVE_00026828</name>
</gene>
<organism evidence="1 2">
    <name type="scientific">Porites evermanni</name>
    <dbReference type="NCBI Taxonomy" id="104178"/>
    <lineage>
        <taxon>Eukaryota</taxon>
        <taxon>Metazoa</taxon>
        <taxon>Cnidaria</taxon>
        <taxon>Anthozoa</taxon>
        <taxon>Hexacorallia</taxon>
        <taxon>Scleractinia</taxon>
        <taxon>Fungiina</taxon>
        <taxon>Poritidae</taxon>
        <taxon>Porites</taxon>
    </lineage>
</organism>
<dbReference type="EMBL" id="CALNXI010000365">
    <property type="protein sequence ID" value="CAH3025666.1"/>
    <property type="molecule type" value="Genomic_DNA"/>
</dbReference>
<evidence type="ECO:0000313" key="1">
    <source>
        <dbReference type="EMBL" id="CAH3025666.1"/>
    </source>
</evidence>
<name>A0ABN8MEY1_9CNID</name>
<keyword evidence="2" id="KW-1185">Reference proteome</keyword>
<reference evidence="1 2" key="1">
    <citation type="submission" date="2022-05" db="EMBL/GenBank/DDBJ databases">
        <authorList>
            <consortium name="Genoscope - CEA"/>
            <person name="William W."/>
        </authorList>
    </citation>
    <scope>NUCLEOTIDE SEQUENCE [LARGE SCALE GENOMIC DNA]</scope>
</reference>
<comment type="caution">
    <text evidence="1">The sequence shown here is derived from an EMBL/GenBank/DDBJ whole genome shotgun (WGS) entry which is preliminary data.</text>
</comment>
<sequence>MCPRLPIKTPFYVKGTCAGMTVSWMEHEAWQRGVHIHHSMYGHGGERMIAGYPVDAFCLEAKTVFQFHSCHWHGCPECLVWFQDLEEIGDVCKMETRKRQVDITGPSRWGLRSTRWPSSGCAVLLLTVWTSSSTGLFLCMMTFLGESKSASSADSNFGSGFRLSSSTAQTSWSSPLAPSSLSSLITSQPLNPIFGPDFNESTFSTSVPSSSGVSNARFHFEVGDGLVTEPSSTNLTFGSFSNRDTFTSSSENSNSLMSSQGFADTSEMKTTTTSLAFGVEGKTSDSSAVAKPLFPTVSSSSSTLNAAKADKGKSGAGLFVRSFAFAKEGLQQNEYKEKSVVKTTGLGSTANLTSLVIKDIPEMYNKNTWLKKFYSRFGEVIKVVCSTARQSATVTFKAHYVSWIAILKYVCSQEAAEAAKKKGKILKPGLPPVMIFWKQRRRSAASENLGLTFLRKMRSPTGKQSVVFPLKAKYGVI</sequence>
<proteinExistence type="predicted"/>
<dbReference type="Proteomes" id="UP001159427">
    <property type="component" value="Unassembled WGS sequence"/>
</dbReference>
<protein>
    <submittedName>
        <fullName evidence="1">Uncharacterized protein</fullName>
    </submittedName>
</protein>
<accession>A0ABN8MEY1</accession>